<protein>
    <recommendedName>
        <fullName evidence="4">Integral membrane protein</fullName>
    </recommendedName>
</protein>
<keyword evidence="3" id="KW-1185">Reference proteome</keyword>
<evidence type="ECO:0000313" key="3">
    <source>
        <dbReference type="Proteomes" id="UP001501509"/>
    </source>
</evidence>
<evidence type="ECO:0000313" key="2">
    <source>
        <dbReference type="EMBL" id="GAA2622058.1"/>
    </source>
</evidence>
<gene>
    <name evidence="2" type="ORF">GCM10010411_67610</name>
</gene>
<feature type="transmembrane region" description="Helical" evidence="1">
    <location>
        <begin position="88"/>
        <end position="107"/>
    </location>
</feature>
<evidence type="ECO:0000256" key="1">
    <source>
        <dbReference type="SAM" id="Phobius"/>
    </source>
</evidence>
<proteinExistence type="predicted"/>
<dbReference type="Proteomes" id="UP001501509">
    <property type="component" value="Unassembled WGS sequence"/>
</dbReference>
<name>A0ABP6CL68_9ACTN</name>
<accession>A0ABP6CL68</accession>
<keyword evidence="1" id="KW-0812">Transmembrane</keyword>
<feature type="transmembrane region" description="Helical" evidence="1">
    <location>
        <begin position="62"/>
        <end position="82"/>
    </location>
</feature>
<keyword evidence="1" id="KW-1133">Transmembrane helix</keyword>
<comment type="caution">
    <text evidence="2">The sequence shown here is derived from an EMBL/GenBank/DDBJ whole genome shotgun (WGS) entry which is preliminary data.</text>
</comment>
<sequence>MALWGLAEGSRTGCEYYINSQGRHTCGVPEKGELGFAAFMIGIFLWVFAVAGLRVRLLFAPAWWPALGTTVGALVALVVVGIHGLTSGFAITLSVGSVSAAIVLWGFRRIAIK</sequence>
<keyword evidence="1" id="KW-0472">Membrane</keyword>
<dbReference type="EMBL" id="BAAATD010000010">
    <property type="protein sequence ID" value="GAA2622058.1"/>
    <property type="molecule type" value="Genomic_DNA"/>
</dbReference>
<evidence type="ECO:0008006" key="4">
    <source>
        <dbReference type="Google" id="ProtNLM"/>
    </source>
</evidence>
<feature type="transmembrane region" description="Helical" evidence="1">
    <location>
        <begin position="34"/>
        <end position="55"/>
    </location>
</feature>
<reference evidence="3" key="1">
    <citation type="journal article" date="2019" name="Int. J. Syst. Evol. Microbiol.">
        <title>The Global Catalogue of Microorganisms (GCM) 10K type strain sequencing project: providing services to taxonomists for standard genome sequencing and annotation.</title>
        <authorList>
            <consortium name="The Broad Institute Genomics Platform"/>
            <consortium name="The Broad Institute Genome Sequencing Center for Infectious Disease"/>
            <person name="Wu L."/>
            <person name="Ma J."/>
        </authorList>
    </citation>
    <scope>NUCLEOTIDE SEQUENCE [LARGE SCALE GENOMIC DNA]</scope>
    <source>
        <strain evidence="3">JCM 6833</strain>
    </source>
</reference>
<organism evidence="2 3">
    <name type="scientific">Actinomadura fulvescens</name>
    <dbReference type="NCBI Taxonomy" id="46160"/>
    <lineage>
        <taxon>Bacteria</taxon>
        <taxon>Bacillati</taxon>
        <taxon>Actinomycetota</taxon>
        <taxon>Actinomycetes</taxon>
        <taxon>Streptosporangiales</taxon>
        <taxon>Thermomonosporaceae</taxon>
        <taxon>Actinomadura</taxon>
    </lineage>
</organism>